<dbReference type="Proteomes" id="UP000050833">
    <property type="component" value="Unassembled WGS sequence"/>
</dbReference>
<evidence type="ECO:0000313" key="14">
    <source>
        <dbReference type="EMBL" id="KQC85569.1"/>
    </source>
</evidence>
<dbReference type="SMART" id="SM00278">
    <property type="entry name" value="HhH1"/>
    <property type="match status" value="3"/>
</dbReference>
<dbReference type="PIRSF" id="PIRSF001604">
    <property type="entry name" value="LigA"/>
    <property type="match status" value="1"/>
</dbReference>
<evidence type="ECO:0000256" key="8">
    <source>
        <dbReference type="ARBA" id="ARBA00023027"/>
    </source>
</evidence>
<feature type="binding site" evidence="12">
    <location>
        <position position="391"/>
    </location>
    <ligand>
        <name>Zn(2+)</name>
        <dbReference type="ChEBI" id="CHEBI:29105"/>
    </ligand>
</feature>
<dbReference type="Gene3D" id="2.40.50.140">
    <property type="entry name" value="Nucleic acid-binding proteins"/>
    <property type="match status" value="1"/>
</dbReference>
<comment type="cofactor">
    <cofactor evidence="12">
        <name>Mg(2+)</name>
        <dbReference type="ChEBI" id="CHEBI:18420"/>
    </cofactor>
    <cofactor evidence="12">
        <name>Mn(2+)</name>
        <dbReference type="ChEBI" id="CHEBI:29035"/>
    </cofactor>
</comment>
<evidence type="ECO:0000256" key="10">
    <source>
        <dbReference type="ARBA" id="ARBA00023211"/>
    </source>
</evidence>
<evidence type="ECO:0000256" key="11">
    <source>
        <dbReference type="ARBA" id="ARBA00034005"/>
    </source>
</evidence>
<organism evidence="14 15">
    <name type="scientific">Butyribacter intestini</name>
    <dbReference type="NCBI Taxonomy" id="1703332"/>
    <lineage>
        <taxon>Bacteria</taxon>
        <taxon>Bacillati</taxon>
        <taxon>Bacillota</taxon>
        <taxon>Clostridia</taxon>
        <taxon>Lachnospirales</taxon>
        <taxon>Lachnospiraceae</taxon>
        <taxon>Butyribacter</taxon>
    </lineage>
</organism>
<accession>A0AAW3JTR2</accession>
<evidence type="ECO:0000256" key="2">
    <source>
        <dbReference type="ARBA" id="ARBA00022598"/>
    </source>
</evidence>
<dbReference type="InterPro" id="IPR012340">
    <property type="entry name" value="NA-bd_OB-fold"/>
</dbReference>
<feature type="binding site" evidence="12">
    <location>
        <position position="388"/>
    </location>
    <ligand>
        <name>Zn(2+)</name>
        <dbReference type="ChEBI" id="CHEBI:29105"/>
    </ligand>
</feature>
<comment type="caution">
    <text evidence="12">Lacks conserved residue(s) required for the propagation of feature annotation.</text>
</comment>
<dbReference type="EMBL" id="LLKB01000005">
    <property type="protein sequence ID" value="KQC85569.1"/>
    <property type="molecule type" value="Genomic_DNA"/>
</dbReference>
<dbReference type="NCBIfam" id="NF005932">
    <property type="entry name" value="PRK07956.1"/>
    <property type="match status" value="1"/>
</dbReference>
<dbReference type="SUPFAM" id="SSF56091">
    <property type="entry name" value="DNA ligase/mRNA capping enzyme, catalytic domain"/>
    <property type="match status" value="1"/>
</dbReference>
<dbReference type="NCBIfam" id="TIGR00575">
    <property type="entry name" value="dnlj"/>
    <property type="match status" value="1"/>
</dbReference>
<dbReference type="SUPFAM" id="SSF52113">
    <property type="entry name" value="BRCT domain"/>
    <property type="match status" value="1"/>
</dbReference>
<proteinExistence type="inferred from homology"/>
<keyword evidence="15" id="KW-1185">Reference proteome</keyword>
<name>A0AAW3JTR2_9FIRM</name>
<keyword evidence="10 12" id="KW-0464">Manganese</keyword>
<dbReference type="Gene3D" id="3.30.470.30">
    <property type="entry name" value="DNA ligase/mRNA capping enzyme"/>
    <property type="match status" value="1"/>
</dbReference>
<dbReference type="InterPro" id="IPR004150">
    <property type="entry name" value="NAD_DNA_ligase_OB"/>
</dbReference>
<dbReference type="GO" id="GO:0003677">
    <property type="term" value="F:DNA binding"/>
    <property type="evidence" value="ECO:0007669"/>
    <property type="project" value="InterPro"/>
</dbReference>
<dbReference type="InterPro" id="IPR010994">
    <property type="entry name" value="RuvA_2-like"/>
</dbReference>
<dbReference type="Pfam" id="PF03120">
    <property type="entry name" value="OB_DNA_ligase"/>
    <property type="match status" value="1"/>
</dbReference>
<keyword evidence="9 12" id="KW-0234">DNA repair</keyword>
<dbReference type="InterPro" id="IPR041663">
    <property type="entry name" value="DisA/LigA_HHH"/>
</dbReference>
<dbReference type="SUPFAM" id="SSF47781">
    <property type="entry name" value="RuvA domain 2-like"/>
    <property type="match status" value="1"/>
</dbReference>
<evidence type="ECO:0000256" key="1">
    <source>
        <dbReference type="ARBA" id="ARBA00004067"/>
    </source>
</evidence>
<dbReference type="InterPro" id="IPR001357">
    <property type="entry name" value="BRCT_dom"/>
</dbReference>
<evidence type="ECO:0000313" key="15">
    <source>
        <dbReference type="Proteomes" id="UP000050833"/>
    </source>
</evidence>
<comment type="function">
    <text evidence="1 12">DNA ligase that catalyzes the formation of phosphodiester linkages between 5'-phosphoryl and 3'-hydroxyl groups in double-stranded DNA using NAD as a coenzyme and as the energy source for the reaction. It is essential for DNA replication and repair of damaged DNA.</text>
</comment>
<keyword evidence="3 12" id="KW-0235">DNA replication</keyword>
<dbReference type="InterPro" id="IPR013840">
    <property type="entry name" value="DNAligase_N"/>
</dbReference>
<sequence length="655" mass="73099">MEETMAETGRMKELIDILNKAASVYYQGKDEIMSNFEYDRMYDELSALEKESGLVLAGSPTQKVGYEVLSELPKQTHPSPMLSLDKTKQVDELSSWLGGKEGLLSWKMDGLTVVLTYENGELLNAVTRGNGVVGEVITNNAKVFKNLPVNIPFKGRMVLRGEAIITYSEFKKINALLSEEEQYKNPRNLCSGSVRQLNNEITAKRNVELYAFTLVEAEGVDFKNSQQNKMEFMKEQGFQTVEYKVVTSKNIYETVEWFSEKVKTNDFPSDGLVLLYDDISYGESLGSTAKFPRNAIAFKWADETAKTKLTEVEWSASRTGLINPVAIFEPVELEGTTVSRASVHNISIVKELKLGIGDTIEVYKANMIIPQIAQNLTKSGSLEIPDKCPVCGEKTSIHKENDVEVLFCENPDCLAKKIKSISLFVSRDAMNIDGMSEATIEKFISKGFLHELADLFKLNRYKDEIISMDGFGEKSYEKLVKAAETAKITTTAKFIYSLGIANIGLSNAKMVCKAFSNDLEKIRHASIDELVEIDGVGEIIAESFVKFFANENNNHMVDDLLDIVTLEDEENDNANDMEGMNFVITGSVNHFSNRSEVKELIEGRGGKVTGSVTSKTKYLINNDSTSNSSKNKKAKELGVQIITEDEFIDMFSIKL</sequence>
<keyword evidence="5 12" id="KW-0227">DNA damage</keyword>
<reference evidence="14 15" key="1">
    <citation type="submission" date="2015-10" db="EMBL/GenBank/DDBJ databases">
        <title>Butyribacter intestini gen. nov., sp. nov., a butyric acid-producing bacterium of the family Lachnospiraceae isolated from the human faeces.</title>
        <authorList>
            <person name="Zou Y."/>
            <person name="Xue W."/>
            <person name="Luo G."/>
            <person name="Lv M."/>
        </authorList>
    </citation>
    <scope>NUCLEOTIDE SEQUENCE [LARGE SCALE GENOMIC DNA]</scope>
    <source>
        <strain evidence="14 15">TF01-11</strain>
    </source>
</reference>
<feature type="binding site" evidence="12">
    <location>
        <position position="299"/>
    </location>
    <ligand>
        <name>NAD(+)</name>
        <dbReference type="ChEBI" id="CHEBI:57540"/>
    </ligand>
</feature>
<evidence type="ECO:0000256" key="5">
    <source>
        <dbReference type="ARBA" id="ARBA00022763"/>
    </source>
</evidence>
<feature type="binding site" evidence="12">
    <location>
        <position position="408"/>
    </location>
    <ligand>
        <name>Zn(2+)</name>
        <dbReference type="ChEBI" id="CHEBI:29105"/>
    </ligand>
</feature>
<keyword evidence="6 12" id="KW-0862">Zinc</keyword>
<dbReference type="HAMAP" id="MF_01588">
    <property type="entry name" value="DNA_ligase_A"/>
    <property type="match status" value="1"/>
</dbReference>
<dbReference type="PROSITE" id="PS50172">
    <property type="entry name" value="BRCT"/>
    <property type="match status" value="1"/>
</dbReference>
<keyword evidence="7 12" id="KW-0460">Magnesium</keyword>
<evidence type="ECO:0000256" key="9">
    <source>
        <dbReference type="ARBA" id="ARBA00023204"/>
    </source>
</evidence>
<keyword evidence="4 12" id="KW-0479">Metal-binding</keyword>
<evidence type="ECO:0000259" key="13">
    <source>
        <dbReference type="PROSITE" id="PS50172"/>
    </source>
</evidence>
<dbReference type="Gene3D" id="3.40.50.10190">
    <property type="entry name" value="BRCT domain"/>
    <property type="match status" value="1"/>
</dbReference>
<dbReference type="SMART" id="SM00292">
    <property type="entry name" value="BRCT"/>
    <property type="match status" value="1"/>
</dbReference>
<protein>
    <recommendedName>
        <fullName evidence="12">DNA ligase</fullName>
        <ecNumber evidence="12">6.5.1.2</ecNumber>
    </recommendedName>
    <alternativeName>
        <fullName evidence="12">Polydeoxyribonucleotide synthase [NAD(+)]</fullName>
    </alternativeName>
</protein>
<comment type="similarity">
    <text evidence="12">Belongs to the NAD-dependent DNA ligase family. LigA subfamily.</text>
</comment>
<evidence type="ECO:0000256" key="4">
    <source>
        <dbReference type="ARBA" id="ARBA00022723"/>
    </source>
</evidence>
<dbReference type="GO" id="GO:0003911">
    <property type="term" value="F:DNA ligase (NAD+) activity"/>
    <property type="evidence" value="ECO:0007669"/>
    <property type="project" value="UniProtKB-UniRule"/>
</dbReference>
<feature type="domain" description="BRCT" evidence="13">
    <location>
        <begin position="572"/>
        <end position="655"/>
    </location>
</feature>
<feature type="binding site" evidence="12">
    <location>
        <position position="413"/>
    </location>
    <ligand>
        <name>Zn(2+)</name>
        <dbReference type="ChEBI" id="CHEBI:29105"/>
    </ligand>
</feature>
<gene>
    <name evidence="12" type="primary">ligA</name>
    <name evidence="14" type="ORF">APZ18_07260</name>
</gene>
<evidence type="ECO:0000256" key="12">
    <source>
        <dbReference type="HAMAP-Rule" id="MF_01588"/>
    </source>
</evidence>
<dbReference type="GO" id="GO:0046872">
    <property type="term" value="F:metal ion binding"/>
    <property type="evidence" value="ECO:0007669"/>
    <property type="project" value="UniProtKB-KW"/>
</dbReference>
<keyword evidence="2 12" id="KW-0436">Ligase</keyword>
<dbReference type="AlphaFoldDB" id="A0AAW3JTR2"/>
<dbReference type="EC" id="6.5.1.2" evidence="12"/>
<dbReference type="Pfam" id="PF14520">
    <property type="entry name" value="HHH_5"/>
    <property type="match status" value="1"/>
</dbReference>
<dbReference type="Pfam" id="PF00533">
    <property type="entry name" value="BRCT"/>
    <property type="match status" value="1"/>
</dbReference>
<dbReference type="InterPro" id="IPR013839">
    <property type="entry name" value="DNAligase_adenylation"/>
</dbReference>
<dbReference type="GO" id="GO:0006260">
    <property type="term" value="P:DNA replication"/>
    <property type="evidence" value="ECO:0007669"/>
    <property type="project" value="UniProtKB-KW"/>
</dbReference>
<comment type="caution">
    <text evidence="14">The sequence shown here is derived from an EMBL/GenBank/DDBJ whole genome shotgun (WGS) entry which is preliminary data.</text>
</comment>
<dbReference type="InterPro" id="IPR003583">
    <property type="entry name" value="Hlx-hairpin-Hlx_DNA-bd_motif"/>
</dbReference>
<evidence type="ECO:0000256" key="7">
    <source>
        <dbReference type="ARBA" id="ARBA00022842"/>
    </source>
</evidence>
<feature type="binding site" evidence="12">
    <location>
        <position position="128"/>
    </location>
    <ligand>
        <name>NAD(+)</name>
        <dbReference type="ChEBI" id="CHEBI:57540"/>
    </ligand>
</feature>
<comment type="catalytic activity">
    <reaction evidence="11 12">
        <text>NAD(+) + (deoxyribonucleotide)n-3'-hydroxyl + 5'-phospho-(deoxyribonucleotide)m = (deoxyribonucleotide)n+m + AMP + beta-nicotinamide D-nucleotide.</text>
        <dbReference type="EC" id="6.5.1.2"/>
    </reaction>
</comment>
<feature type="binding site" evidence="12">
    <location>
        <position position="162"/>
    </location>
    <ligand>
        <name>NAD(+)</name>
        <dbReference type="ChEBI" id="CHEBI:57540"/>
    </ligand>
</feature>
<dbReference type="InterPro" id="IPR001679">
    <property type="entry name" value="DNA_ligase"/>
</dbReference>
<dbReference type="InterPro" id="IPR036420">
    <property type="entry name" value="BRCT_dom_sf"/>
</dbReference>
<dbReference type="Pfam" id="PF12826">
    <property type="entry name" value="HHH_2"/>
    <property type="match status" value="1"/>
</dbReference>
<dbReference type="Gene3D" id="1.10.287.610">
    <property type="entry name" value="Helix hairpin bin"/>
    <property type="match status" value="1"/>
</dbReference>
<evidence type="ECO:0000256" key="6">
    <source>
        <dbReference type="ARBA" id="ARBA00022833"/>
    </source>
</evidence>
<evidence type="ECO:0000256" key="3">
    <source>
        <dbReference type="ARBA" id="ARBA00022705"/>
    </source>
</evidence>
<feature type="binding site" evidence="12">
    <location>
        <begin position="83"/>
        <end position="84"/>
    </location>
    <ligand>
        <name>NAD(+)</name>
        <dbReference type="ChEBI" id="CHEBI:57540"/>
    </ligand>
</feature>
<dbReference type="SUPFAM" id="SSF50249">
    <property type="entry name" value="Nucleic acid-binding proteins"/>
    <property type="match status" value="1"/>
</dbReference>
<keyword evidence="8 12" id="KW-0520">NAD</keyword>
<dbReference type="CDD" id="cd17748">
    <property type="entry name" value="BRCT_DNA_ligase_like"/>
    <property type="match status" value="1"/>
</dbReference>
<dbReference type="SMART" id="SM00532">
    <property type="entry name" value="LIGANc"/>
    <property type="match status" value="1"/>
</dbReference>
<feature type="active site" description="N6-AMP-lysine intermediate" evidence="12">
    <location>
        <position position="107"/>
    </location>
</feature>
<dbReference type="Pfam" id="PF01653">
    <property type="entry name" value="DNA_ligase_aden"/>
    <property type="match status" value="1"/>
</dbReference>
<dbReference type="Gene3D" id="1.10.150.20">
    <property type="entry name" value="5' to 3' exonuclease, C-terminal subdomain"/>
    <property type="match status" value="2"/>
</dbReference>
<dbReference type="GO" id="GO:0006281">
    <property type="term" value="P:DNA repair"/>
    <property type="evidence" value="ECO:0007669"/>
    <property type="project" value="UniProtKB-KW"/>
</dbReference>